<proteinExistence type="predicted"/>
<name>A0A4S8MRF3_DENBC</name>
<dbReference type="AlphaFoldDB" id="A0A4S8MRF3"/>
<keyword evidence="3" id="KW-1185">Reference proteome</keyword>
<sequence length="359" mass="40360">MGLLATLTPVSISIVLEYISPPSQILQNPPPHLFSQSLLQRHHFLDIHPDDPVQYLSWPSPDQQQAFSLFESFSLDQKHSDSQFRIRYTTDRESFFAHVELGSSGVRLVFQWDSRDESWKYHNVTLMPFPLPSYESVTDVQRGLASESPHESNQALTDEDAYWNAYGQDDDYKPDADTVLPSQTDAQAEDAYWAQYASVQGTADSTIPSPLIDAKQKTLTQVGFYESEWPETTSRHSPNGDTDQRQHSASSHPDSQTENILDIPYSSLNIDPSTTHQFDPHSPPSPRELRDRLSVLSPLHGEATPAEQANGIVKSIDPTATTKDAIRGIYSLWKLSSRVGMSSDEGREEFLKLVQEAIE</sequence>
<feature type="region of interest" description="Disordered" evidence="1">
    <location>
        <begin position="229"/>
        <end position="289"/>
    </location>
</feature>
<feature type="compositionally biased region" description="Polar residues" evidence="1">
    <location>
        <begin position="266"/>
        <end position="277"/>
    </location>
</feature>
<feature type="compositionally biased region" description="Polar residues" evidence="1">
    <location>
        <begin position="230"/>
        <end position="259"/>
    </location>
</feature>
<reference evidence="2 3" key="1">
    <citation type="journal article" date="2019" name="Nat. Ecol. Evol.">
        <title>Megaphylogeny resolves global patterns of mushroom evolution.</title>
        <authorList>
            <person name="Varga T."/>
            <person name="Krizsan K."/>
            <person name="Foldi C."/>
            <person name="Dima B."/>
            <person name="Sanchez-Garcia M."/>
            <person name="Sanchez-Ramirez S."/>
            <person name="Szollosi G.J."/>
            <person name="Szarkandi J.G."/>
            <person name="Papp V."/>
            <person name="Albert L."/>
            <person name="Andreopoulos W."/>
            <person name="Angelini C."/>
            <person name="Antonin V."/>
            <person name="Barry K.W."/>
            <person name="Bougher N.L."/>
            <person name="Buchanan P."/>
            <person name="Buyck B."/>
            <person name="Bense V."/>
            <person name="Catcheside P."/>
            <person name="Chovatia M."/>
            <person name="Cooper J."/>
            <person name="Damon W."/>
            <person name="Desjardin D."/>
            <person name="Finy P."/>
            <person name="Geml J."/>
            <person name="Haridas S."/>
            <person name="Hughes K."/>
            <person name="Justo A."/>
            <person name="Karasinski D."/>
            <person name="Kautmanova I."/>
            <person name="Kiss B."/>
            <person name="Kocsube S."/>
            <person name="Kotiranta H."/>
            <person name="LaButti K.M."/>
            <person name="Lechner B.E."/>
            <person name="Liimatainen K."/>
            <person name="Lipzen A."/>
            <person name="Lukacs Z."/>
            <person name="Mihaltcheva S."/>
            <person name="Morgado L.N."/>
            <person name="Niskanen T."/>
            <person name="Noordeloos M.E."/>
            <person name="Ohm R.A."/>
            <person name="Ortiz-Santana B."/>
            <person name="Ovrebo C."/>
            <person name="Racz N."/>
            <person name="Riley R."/>
            <person name="Savchenko A."/>
            <person name="Shiryaev A."/>
            <person name="Soop K."/>
            <person name="Spirin V."/>
            <person name="Szebenyi C."/>
            <person name="Tomsovsky M."/>
            <person name="Tulloss R.E."/>
            <person name="Uehling J."/>
            <person name="Grigoriev I.V."/>
            <person name="Vagvolgyi C."/>
            <person name="Papp T."/>
            <person name="Martin F.M."/>
            <person name="Miettinen O."/>
            <person name="Hibbett D.S."/>
            <person name="Nagy L.G."/>
        </authorList>
    </citation>
    <scope>NUCLEOTIDE SEQUENCE [LARGE SCALE GENOMIC DNA]</scope>
    <source>
        <strain evidence="2 3">CBS 962.96</strain>
    </source>
</reference>
<protein>
    <submittedName>
        <fullName evidence="2">Uncharacterized protein</fullName>
    </submittedName>
</protein>
<evidence type="ECO:0000256" key="1">
    <source>
        <dbReference type="SAM" id="MobiDB-lite"/>
    </source>
</evidence>
<dbReference type="Proteomes" id="UP000297245">
    <property type="component" value="Unassembled WGS sequence"/>
</dbReference>
<accession>A0A4S8MRF3</accession>
<evidence type="ECO:0000313" key="2">
    <source>
        <dbReference type="EMBL" id="THV04934.1"/>
    </source>
</evidence>
<dbReference type="EMBL" id="ML179052">
    <property type="protein sequence ID" value="THV04934.1"/>
    <property type="molecule type" value="Genomic_DNA"/>
</dbReference>
<gene>
    <name evidence="2" type="ORF">K435DRAFT_961652</name>
</gene>
<evidence type="ECO:0000313" key="3">
    <source>
        <dbReference type="Proteomes" id="UP000297245"/>
    </source>
</evidence>
<organism evidence="2 3">
    <name type="scientific">Dendrothele bispora (strain CBS 962.96)</name>
    <dbReference type="NCBI Taxonomy" id="1314807"/>
    <lineage>
        <taxon>Eukaryota</taxon>
        <taxon>Fungi</taxon>
        <taxon>Dikarya</taxon>
        <taxon>Basidiomycota</taxon>
        <taxon>Agaricomycotina</taxon>
        <taxon>Agaricomycetes</taxon>
        <taxon>Agaricomycetidae</taxon>
        <taxon>Agaricales</taxon>
        <taxon>Agaricales incertae sedis</taxon>
        <taxon>Dendrothele</taxon>
    </lineage>
</organism>
<dbReference type="OrthoDB" id="2270193at2759"/>